<dbReference type="FunFam" id="1.10.10.10:FF:000056">
    <property type="entry name" value="IclR family transcriptional regulator"/>
    <property type="match status" value="1"/>
</dbReference>
<dbReference type="GO" id="GO:0003677">
    <property type="term" value="F:DNA binding"/>
    <property type="evidence" value="ECO:0007669"/>
    <property type="project" value="UniProtKB-KW"/>
</dbReference>
<dbReference type="Gene3D" id="1.10.10.10">
    <property type="entry name" value="Winged helix-like DNA-binding domain superfamily/Winged helix DNA-binding domain"/>
    <property type="match status" value="1"/>
</dbReference>
<proteinExistence type="predicted"/>
<sequence length="284" mass="30777">MSERAQLAGTQSLERAIALLRLVAGHAGRGARLIDLTQHSRLSKPTVHRLLRGLERQGLVEQDRLSERYHLGPEAFVIGSLAADRYGVHRAALPSLFRLAQGSEDTAFLSVRRGWHVVCLHREEGPFPIRSHVLQAGDRHPLGVGAGSLAILATLPDDEIEEMIAACAAEFAEERYRSFTPDILRASVTRTRAEGFAFNPGHLTAGSWGVGVAILDRQGRCEGALSIAAIDGRLGDARRPQIAALLAAEAKRVSELLARPSGATNIAATLRRPAAHTMRKQNHD</sequence>
<dbReference type="PANTHER" id="PTHR30136">
    <property type="entry name" value="HELIX-TURN-HELIX TRANSCRIPTIONAL REGULATOR, ICLR FAMILY"/>
    <property type="match status" value="1"/>
</dbReference>
<dbReference type="Pfam" id="PF01614">
    <property type="entry name" value="IclR_C"/>
    <property type="match status" value="1"/>
</dbReference>
<evidence type="ECO:0000259" key="4">
    <source>
        <dbReference type="PROSITE" id="PS51077"/>
    </source>
</evidence>
<dbReference type="Gene3D" id="3.30.450.40">
    <property type="match status" value="1"/>
</dbReference>
<evidence type="ECO:0000313" key="6">
    <source>
        <dbReference type="EMBL" id="APT59619.1"/>
    </source>
</evidence>
<dbReference type="InterPro" id="IPR036388">
    <property type="entry name" value="WH-like_DNA-bd_sf"/>
</dbReference>
<dbReference type="EMBL" id="CP015584">
    <property type="protein sequence ID" value="APT59619.1"/>
    <property type="molecule type" value="Genomic_DNA"/>
</dbReference>
<name>A0A1L7ALL2_9PROT</name>
<protein>
    <submittedName>
        <fullName evidence="6">Transcriptional regulator</fullName>
    </submittedName>
</protein>
<gene>
    <name evidence="6" type="ORF">RGI145_19980</name>
</gene>
<dbReference type="Proteomes" id="UP000185494">
    <property type="component" value="Chromosome 2"/>
</dbReference>
<evidence type="ECO:0000256" key="2">
    <source>
        <dbReference type="ARBA" id="ARBA00023125"/>
    </source>
</evidence>
<dbReference type="PROSITE" id="PS51077">
    <property type="entry name" value="HTH_ICLR"/>
    <property type="match status" value="1"/>
</dbReference>
<feature type="domain" description="IclR-ED" evidence="5">
    <location>
        <begin position="74"/>
        <end position="259"/>
    </location>
</feature>
<organism evidence="6 7">
    <name type="scientific">Roseomonas gilardii</name>
    <dbReference type="NCBI Taxonomy" id="257708"/>
    <lineage>
        <taxon>Bacteria</taxon>
        <taxon>Pseudomonadati</taxon>
        <taxon>Pseudomonadota</taxon>
        <taxon>Alphaproteobacteria</taxon>
        <taxon>Acetobacterales</taxon>
        <taxon>Roseomonadaceae</taxon>
        <taxon>Roseomonas</taxon>
    </lineage>
</organism>
<keyword evidence="1" id="KW-0805">Transcription regulation</keyword>
<dbReference type="SMART" id="SM00346">
    <property type="entry name" value="HTH_ICLR"/>
    <property type="match status" value="1"/>
</dbReference>
<keyword evidence="2" id="KW-0238">DNA-binding</keyword>
<accession>A0A1L7ALL2</accession>
<dbReference type="RefSeq" id="WP_075800330.1">
    <property type="nucleotide sequence ID" value="NZ_CP015584.1"/>
</dbReference>
<dbReference type="InterPro" id="IPR036390">
    <property type="entry name" value="WH_DNA-bd_sf"/>
</dbReference>
<dbReference type="PANTHER" id="PTHR30136:SF35">
    <property type="entry name" value="HTH-TYPE TRANSCRIPTIONAL REGULATOR RV1719"/>
    <property type="match status" value="1"/>
</dbReference>
<dbReference type="InterPro" id="IPR050707">
    <property type="entry name" value="HTH_MetabolicPath_Reg"/>
</dbReference>
<dbReference type="InterPro" id="IPR005471">
    <property type="entry name" value="Tscrpt_reg_IclR_N"/>
</dbReference>
<dbReference type="SUPFAM" id="SSF46785">
    <property type="entry name" value="Winged helix' DNA-binding domain"/>
    <property type="match status" value="1"/>
</dbReference>
<dbReference type="GO" id="GO:0003700">
    <property type="term" value="F:DNA-binding transcription factor activity"/>
    <property type="evidence" value="ECO:0007669"/>
    <property type="project" value="TreeGrafter"/>
</dbReference>
<keyword evidence="3" id="KW-0804">Transcription</keyword>
<dbReference type="PROSITE" id="PS51078">
    <property type="entry name" value="ICLR_ED"/>
    <property type="match status" value="1"/>
</dbReference>
<dbReference type="InterPro" id="IPR014757">
    <property type="entry name" value="Tscrpt_reg_IclR_C"/>
</dbReference>
<dbReference type="Pfam" id="PF09339">
    <property type="entry name" value="HTH_IclR"/>
    <property type="match status" value="1"/>
</dbReference>
<dbReference type="eggNOG" id="COG1414">
    <property type="taxonomic scope" value="Bacteria"/>
</dbReference>
<reference evidence="6 7" key="1">
    <citation type="submission" date="2016-05" db="EMBL/GenBank/DDBJ databases">
        <title>Complete Genome and Methylome Analysis of Psychrotrophic Bacterial Isolates from Antarctic Lake Untersee.</title>
        <authorList>
            <person name="Fomenkov A."/>
            <person name="Akimov V.N."/>
            <person name="Vasilyeva L.V."/>
            <person name="Andersen D."/>
            <person name="Vincze T."/>
            <person name="Roberts R.J."/>
        </authorList>
    </citation>
    <scope>NUCLEOTIDE SEQUENCE [LARGE SCALE GENOMIC DNA]</scope>
    <source>
        <strain evidence="6 7">U14-5</strain>
    </source>
</reference>
<feature type="domain" description="HTH iclR-type" evidence="4">
    <location>
        <begin position="10"/>
        <end position="73"/>
    </location>
</feature>
<dbReference type="InterPro" id="IPR029016">
    <property type="entry name" value="GAF-like_dom_sf"/>
</dbReference>
<dbReference type="AlphaFoldDB" id="A0A1L7ALL2"/>
<evidence type="ECO:0000313" key="7">
    <source>
        <dbReference type="Proteomes" id="UP000185494"/>
    </source>
</evidence>
<evidence type="ECO:0000256" key="3">
    <source>
        <dbReference type="ARBA" id="ARBA00023163"/>
    </source>
</evidence>
<dbReference type="GO" id="GO:0045892">
    <property type="term" value="P:negative regulation of DNA-templated transcription"/>
    <property type="evidence" value="ECO:0007669"/>
    <property type="project" value="TreeGrafter"/>
</dbReference>
<dbReference type="KEGG" id="rgi:RGI145_19980"/>
<dbReference type="STRING" id="257708.RGI145_19980"/>
<evidence type="ECO:0000259" key="5">
    <source>
        <dbReference type="PROSITE" id="PS51078"/>
    </source>
</evidence>
<dbReference type="SUPFAM" id="SSF55781">
    <property type="entry name" value="GAF domain-like"/>
    <property type="match status" value="1"/>
</dbReference>
<evidence type="ECO:0000256" key="1">
    <source>
        <dbReference type="ARBA" id="ARBA00023015"/>
    </source>
</evidence>